<name>A0ABQ3E8Q2_9ACTN</name>
<keyword evidence="3" id="KW-1185">Reference proteome</keyword>
<accession>A0ABQ3E8Q2</accession>
<feature type="region of interest" description="Disordered" evidence="1">
    <location>
        <begin position="171"/>
        <end position="204"/>
    </location>
</feature>
<gene>
    <name evidence="2" type="ORF">GCM10010346_53130</name>
</gene>
<evidence type="ECO:0000256" key="1">
    <source>
        <dbReference type="SAM" id="MobiDB-lite"/>
    </source>
</evidence>
<comment type="caution">
    <text evidence="2">The sequence shown here is derived from an EMBL/GenBank/DDBJ whole genome shotgun (WGS) entry which is preliminary data.</text>
</comment>
<dbReference type="Proteomes" id="UP000599437">
    <property type="component" value="Unassembled WGS sequence"/>
</dbReference>
<evidence type="ECO:0000313" key="2">
    <source>
        <dbReference type="EMBL" id="GHB22928.1"/>
    </source>
</evidence>
<dbReference type="RefSeq" id="WP_138898791.1">
    <property type="nucleotide sequence ID" value="NZ_BMVO01000023.1"/>
</dbReference>
<dbReference type="EMBL" id="BMVO01000023">
    <property type="protein sequence ID" value="GHB22928.1"/>
    <property type="molecule type" value="Genomic_DNA"/>
</dbReference>
<reference evidence="3" key="1">
    <citation type="journal article" date="2019" name="Int. J. Syst. Evol. Microbiol.">
        <title>The Global Catalogue of Microorganisms (GCM) 10K type strain sequencing project: providing services to taxonomists for standard genome sequencing and annotation.</title>
        <authorList>
            <consortium name="The Broad Institute Genomics Platform"/>
            <consortium name="The Broad Institute Genome Sequencing Center for Infectious Disease"/>
            <person name="Wu L."/>
            <person name="Ma J."/>
        </authorList>
    </citation>
    <scope>NUCLEOTIDE SEQUENCE [LARGE SCALE GENOMIC DNA]</scope>
    <source>
        <strain evidence="3">JCM 4737</strain>
    </source>
</reference>
<proteinExistence type="predicted"/>
<sequence>MSSTDSAGEPDTWLLTAGREDDDRAEQWIMGGYCATSYHDIGYVEPAEDPAPLRRAFESRFPEKKPGTITQWTTQLHAFLWKVQVGHWIAVHDRANGVVYVGEVIGDPTYEPWHDDGFPRRRRMRWFTYLNRSELPPSALTMQGTIRPIKTHRAEFREAVADLLAEEGALEFPVTEQPSPPGATYRRQGDRPPPREAELSRPDPDLTAAGWLAHGILQDRLADEAIVRGIHPLSPTGAPAYDLAWTDTEGNFTLVEVKSLNDHNATAQLRAGLAQLLDYADHFRDRPVRRVLWVERAPTEKERWRRICENAGVVLAWPNEEARVFRPFNGRAH</sequence>
<evidence type="ECO:0000313" key="3">
    <source>
        <dbReference type="Proteomes" id="UP000599437"/>
    </source>
</evidence>
<organism evidence="2 3">
    <name type="scientific">Streptomyces chryseus</name>
    <dbReference type="NCBI Taxonomy" id="68186"/>
    <lineage>
        <taxon>Bacteria</taxon>
        <taxon>Bacillati</taxon>
        <taxon>Actinomycetota</taxon>
        <taxon>Actinomycetes</taxon>
        <taxon>Kitasatosporales</taxon>
        <taxon>Streptomycetaceae</taxon>
        <taxon>Streptomyces</taxon>
    </lineage>
</organism>
<protein>
    <submittedName>
        <fullName evidence="2">Uncharacterized protein</fullName>
    </submittedName>
</protein>
<feature type="compositionally biased region" description="Basic and acidic residues" evidence="1">
    <location>
        <begin position="187"/>
        <end position="204"/>
    </location>
</feature>